<name>A0ABS8G6P5_9ALTE</name>
<dbReference type="Gene3D" id="3.40.190.10">
    <property type="entry name" value="Periplasmic binding protein-like II"/>
    <property type="match status" value="2"/>
</dbReference>
<dbReference type="SUPFAM" id="SSF53850">
    <property type="entry name" value="Periplasmic binding protein-like II"/>
    <property type="match status" value="1"/>
</dbReference>
<dbReference type="PANTHER" id="PTHR38834:SF3">
    <property type="entry name" value="SOLUTE-BINDING PROTEIN FAMILY 3_N-TERMINAL DOMAIN-CONTAINING PROTEIN"/>
    <property type="match status" value="1"/>
</dbReference>
<keyword evidence="3" id="KW-1185">Reference proteome</keyword>
<dbReference type="Proteomes" id="UP001520878">
    <property type="component" value="Unassembled WGS sequence"/>
</dbReference>
<organism evidence="2 3">
    <name type="scientific">Fluctibacter halophilus</name>
    <dbReference type="NCBI Taxonomy" id="226011"/>
    <lineage>
        <taxon>Bacteria</taxon>
        <taxon>Pseudomonadati</taxon>
        <taxon>Pseudomonadota</taxon>
        <taxon>Gammaproteobacteria</taxon>
        <taxon>Alteromonadales</taxon>
        <taxon>Alteromonadaceae</taxon>
        <taxon>Fluctibacter</taxon>
    </lineage>
</organism>
<dbReference type="PANTHER" id="PTHR38834">
    <property type="entry name" value="PERIPLASMIC SUBSTRATE BINDING PROTEIN FAMILY 3"/>
    <property type="match status" value="1"/>
</dbReference>
<evidence type="ECO:0000313" key="2">
    <source>
        <dbReference type="EMBL" id="MCC2616193.1"/>
    </source>
</evidence>
<evidence type="ECO:0000259" key="1">
    <source>
        <dbReference type="Pfam" id="PF00497"/>
    </source>
</evidence>
<protein>
    <submittedName>
        <fullName evidence="2">Transporter substrate-binding domain-containing protein</fullName>
    </submittedName>
</protein>
<dbReference type="InterPro" id="IPR001638">
    <property type="entry name" value="Solute-binding_3/MltF_N"/>
</dbReference>
<sequence length="238" mass="26978">MLCWSMAACAQHWKLYTEHFPPYSYAANDGYDGFAVALIDAMMREAGHTYTLSLLPWPRAIRFATEQPNSMVFSTARNQARDNDFHWIGPLHGIEVFAWYSPKAASVEGRPLRQVILRDGGLIERLAEQQLLHERSAVYVTKAEQALGMLVRGRAEQGFMAENMVQRLKREYPEDIATLQRGEQVARLDLFYAVNRDSNPDAIKALEQAFARLQQSGVLNGLLQDFDMVPVHDTVAHP</sequence>
<comment type="caution">
    <text evidence="2">The sequence shown here is derived from an EMBL/GenBank/DDBJ whole genome shotgun (WGS) entry which is preliminary data.</text>
</comment>
<dbReference type="RefSeq" id="WP_229158978.1">
    <property type="nucleotide sequence ID" value="NZ_JAJEWP010000001.1"/>
</dbReference>
<gene>
    <name evidence="2" type="ORF">LJ739_08075</name>
</gene>
<evidence type="ECO:0000313" key="3">
    <source>
        <dbReference type="Proteomes" id="UP001520878"/>
    </source>
</evidence>
<reference evidence="2 3" key="1">
    <citation type="submission" date="2021-10" db="EMBL/GenBank/DDBJ databases">
        <title>Draft genome of Aestuariibacter halophilus JC2043.</title>
        <authorList>
            <person name="Emsley S.A."/>
            <person name="Pfannmuller K.M."/>
            <person name="Ushijima B."/>
            <person name="Saw J.H."/>
            <person name="Videau P."/>
        </authorList>
    </citation>
    <scope>NUCLEOTIDE SEQUENCE [LARGE SCALE GENOMIC DNA]</scope>
    <source>
        <strain evidence="2 3">JC2043</strain>
    </source>
</reference>
<dbReference type="Pfam" id="PF00497">
    <property type="entry name" value="SBP_bac_3"/>
    <property type="match status" value="1"/>
</dbReference>
<dbReference type="EMBL" id="JAJEWP010000001">
    <property type="protein sequence ID" value="MCC2616193.1"/>
    <property type="molecule type" value="Genomic_DNA"/>
</dbReference>
<proteinExistence type="predicted"/>
<accession>A0ABS8G6P5</accession>
<feature type="domain" description="Solute-binding protein family 3/N-terminal" evidence="1">
    <location>
        <begin position="18"/>
        <end position="224"/>
    </location>
</feature>